<comment type="similarity">
    <text evidence="6">Belongs to the TRAFAC class myosin-kinesin ATPase superfamily. Kinesin family. KIN-8 subfamily.</text>
</comment>
<dbReference type="Pfam" id="PF00225">
    <property type="entry name" value="Kinesin"/>
    <property type="match status" value="1"/>
</dbReference>
<dbReference type="FunFam" id="3.40.850.10:FF:000056">
    <property type="entry name" value="Kinesin-like protein"/>
    <property type="match status" value="1"/>
</dbReference>
<keyword evidence="3 7" id="KW-0067">ATP-binding</keyword>
<feature type="domain" description="Kinesin motor" evidence="9">
    <location>
        <begin position="14"/>
        <end position="347"/>
    </location>
</feature>
<keyword evidence="5 7" id="KW-0505">Motor protein</keyword>
<evidence type="ECO:0000256" key="5">
    <source>
        <dbReference type="ARBA" id="ARBA00023175"/>
    </source>
</evidence>
<dbReference type="PROSITE" id="PS00411">
    <property type="entry name" value="KINESIN_MOTOR_1"/>
    <property type="match status" value="1"/>
</dbReference>
<keyword evidence="11" id="KW-1185">Reference proteome</keyword>
<dbReference type="GO" id="GO:0003777">
    <property type="term" value="F:microtubule motor activity"/>
    <property type="evidence" value="ECO:0007669"/>
    <property type="project" value="InterPro"/>
</dbReference>
<organism evidence="10 11">
    <name type="scientific">Manihot esculenta</name>
    <name type="common">Cassava</name>
    <name type="synonym">Jatropha manihot</name>
    <dbReference type="NCBI Taxonomy" id="3983"/>
    <lineage>
        <taxon>Eukaryota</taxon>
        <taxon>Viridiplantae</taxon>
        <taxon>Streptophyta</taxon>
        <taxon>Embryophyta</taxon>
        <taxon>Tracheophyta</taxon>
        <taxon>Spermatophyta</taxon>
        <taxon>Magnoliopsida</taxon>
        <taxon>eudicotyledons</taxon>
        <taxon>Gunneridae</taxon>
        <taxon>Pentapetalae</taxon>
        <taxon>rosids</taxon>
        <taxon>fabids</taxon>
        <taxon>Malpighiales</taxon>
        <taxon>Euphorbiaceae</taxon>
        <taxon>Crotonoideae</taxon>
        <taxon>Manihoteae</taxon>
        <taxon>Manihot</taxon>
    </lineage>
</organism>
<dbReference type="GO" id="GO:0005524">
    <property type="term" value="F:ATP binding"/>
    <property type="evidence" value="ECO:0007669"/>
    <property type="project" value="UniProtKB-UniRule"/>
</dbReference>
<dbReference type="InterPro" id="IPR036961">
    <property type="entry name" value="Kinesin_motor_dom_sf"/>
</dbReference>
<reference evidence="11" key="1">
    <citation type="journal article" date="2016" name="Nat. Biotechnol.">
        <title>Sequencing wild and cultivated cassava and related species reveals extensive interspecific hybridization and genetic diversity.</title>
        <authorList>
            <person name="Bredeson J.V."/>
            <person name="Lyons J.B."/>
            <person name="Prochnik S.E."/>
            <person name="Wu G.A."/>
            <person name="Ha C.M."/>
            <person name="Edsinger-Gonzales E."/>
            <person name="Grimwood J."/>
            <person name="Schmutz J."/>
            <person name="Rabbi I.Y."/>
            <person name="Egesi C."/>
            <person name="Nauluvula P."/>
            <person name="Lebot V."/>
            <person name="Ndunguru J."/>
            <person name="Mkamilo G."/>
            <person name="Bart R.S."/>
            <person name="Setter T.L."/>
            <person name="Gleadow R.M."/>
            <person name="Kulakow P."/>
            <person name="Ferguson M.E."/>
            <person name="Rounsley S."/>
            <person name="Rokhsar D.S."/>
        </authorList>
    </citation>
    <scope>NUCLEOTIDE SEQUENCE [LARGE SCALE GENOMIC DNA]</scope>
    <source>
        <strain evidence="11">cv. AM560-2</strain>
    </source>
</reference>
<sequence length="704" mass="80006">MTSIRAPAIERTTTLSVAVKCRPLTERERGNTVRVNDNKEVIILDPDLSKDYLDKIQNRTKQKTFCFDHAFGPHSANLEVYKRSISSIISGVVQGLNATVFAYGSTGSGKTYTMVGTKEDPGLMVLSLRTIFDLINKHKSSNDFEVSCSYLEVYNEVIYDLLEKSSGHLELREDPEQGIIVVGLRRIKVHSADKILELLTLGNNRRKTESTEANATSSRSHAVLEIIVKRKQRIKYRNQVIRGKLALVDLAGSERASETNSGGQRLRDGANINRSLLALANCINALGKQQKKGLAYVPYRNSKLTRILKDGLSGNSQTVMVATISPANSQYHHTINTLMYADRAKEIKMHIQKNVGTIDTHVSNYQKMIESLQIEVCRLRKELAEKESQLSVKPAEKTVDDELSWLNILSCETSENVQERINLQKAVFELEEINRRNRIELQHLDDAIAKRQEGAVVGVLRARRQIILDNIRDNDEVGINYQKEIEENEKHRCQLQDMIDKAISKDGNKTYLRILSQYRLLGMTNTELQFEMAMRDQIIHNQREAQRNLWNLLMGLGLEKKILMDIAAKNGIIIEDWTMMPQLGISDKKQSLVSACGRCAPTGHNQCTDNSFSRSCTFQNYQDFGSRSFSRSPLDTGNTFCREEHHNSHYMLSHDQSPPPHLRLRKSTDCWIGVRPESWLGVPIKHPQNLRTSCPELRTWGFPF</sequence>
<feature type="binding site" evidence="7">
    <location>
        <begin position="104"/>
        <end position="111"/>
    </location>
    <ligand>
        <name>ATP</name>
        <dbReference type="ChEBI" id="CHEBI:30616"/>
    </ligand>
</feature>
<dbReference type="GO" id="GO:0007018">
    <property type="term" value="P:microtubule-based movement"/>
    <property type="evidence" value="ECO:0007669"/>
    <property type="project" value="InterPro"/>
</dbReference>
<keyword evidence="4" id="KW-0175">Coiled coil</keyword>
<dbReference type="InterPro" id="IPR001752">
    <property type="entry name" value="Kinesin_motor_dom"/>
</dbReference>
<dbReference type="SMART" id="SM00129">
    <property type="entry name" value="KISc"/>
    <property type="match status" value="1"/>
</dbReference>
<keyword evidence="1 8" id="KW-0493">Microtubule</keyword>
<evidence type="ECO:0000313" key="10">
    <source>
        <dbReference type="EMBL" id="OAY35663.1"/>
    </source>
</evidence>
<evidence type="ECO:0000256" key="7">
    <source>
        <dbReference type="PROSITE-ProRule" id="PRU00283"/>
    </source>
</evidence>
<proteinExistence type="inferred from homology"/>
<keyword evidence="2 7" id="KW-0547">Nucleotide-binding</keyword>
<dbReference type="GO" id="GO:0008017">
    <property type="term" value="F:microtubule binding"/>
    <property type="evidence" value="ECO:0007669"/>
    <property type="project" value="InterPro"/>
</dbReference>
<dbReference type="OrthoDB" id="3176171at2759"/>
<dbReference type="Gene3D" id="3.40.850.10">
    <property type="entry name" value="Kinesin motor domain"/>
    <property type="match status" value="1"/>
</dbReference>
<dbReference type="GO" id="GO:0005874">
    <property type="term" value="C:microtubule"/>
    <property type="evidence" value="ECO:0007669"/>
    <property type="project" value="UniProtKB-KW"/>
</dbReference>
<evidence type="ECO:0000256" key="1">
    <source>
        <dbReference type="ARBA" id="ARBA00022701"/>
    </source>
</evidence>
<evidence type="ECO:0000259" key="9">
    <source>
        <dbReference type="PROSITE" id="PS50067"/>
    </source>
</evidence>
<dbReference type="PANTHER" id="PTHR47968:SF29">
    <property type="entry name" value="KINESIN-LIKE PROTEIN"/>
    <property type="match status" value="1"/>
</dbReference>
<evidence type="ECO:0000256" key="8">
    <source>
        <dbReference type="RuleBase" id="RU000394"/>
    </source>
</evidence>
<evidence type="ECO:0000256" key="6">
    <source>
        <dbReference type="ARBA" id="ARBA00060769"/>
    </source>
</evidence>
<dbReference type="InterPro" id="IPR019821">
    <property type="entry name" value="Kinesin_motor_CS"/>
</dbReference>
<dbReference type="PROSITE" id="PS50067">
    <property type="entry name" value="KINESIN_MOTOR_2"/>
    <property type="match status" value="1"/>
</dbReference>
<gene>
    <name evidence="10" type="ORF">MANES_12G119900v8</name>
</gene>
<dbReference type="EMBL" id="CM004398">
    <property type="protein sequence ID" value="OAY35663.1"/>
    <property type="molecule type" value="Genomic_DNA"/>
</dbReference>
<dbReference type="InterPro" id="IPR027417">
    <property type="entry name" value="P-loop_NTPase"/>
</dbReference>
<dbReference type="AlphaFoldDB" id="A0A2C9UVR5"/>
<accession>A0A2C9UVR5</accession>
<evidence type="ECO:0000256" key="3">
    <source>
        <dbReference type="ARBA" id="ARBA00022840"/>
    </source>
</evidence>
<dbReference type="Gramene" id="Manes.12G119900.1.v8.1">
    <property type="protein sequence ID" value="Manes.12G119900.1.v8.1.CDS"/>
    <property type="gene ID" value="Manes.12G119900.v8.1"/>
</dbReference>
<dbReference type="SUPFAM" id="SSF52540">
    <property type="entry name" value="P-loop containing nucleoside triphosphate hydrolases"/>
    <property type="match status" value="1"/>
</dbReference>
<evidence type="ECO:0000256" key="4">
    <source>
        <dbReference type="ARBA" id="ARBA00023054"/>
    </source>
</evidence>
<name>A0A2C9UVR5_MANES</name>
<protein>
    <recommendedName>
        <fullName evidence="8">Kinesin-like protein</fullName>
    </recommendedName>
</protein>
<dbReference type="STRING" id="3983.A0A2C9UVR5"/>
<dbReference type="CDD" id="cd01370">
    <property type="entry name" value="KISc_KIP3_like"/>
    <property type="match status" value="1"/>
</dbReference>
<evidence type="ECO:0000256" key="2">
    <source>
        <dbReference type="ARBA" id="ARBA00022741"/>
    </source>
</evidence>
<dbReference type="InterPro" id="IPR027640">
    <property type="entry name" value="Kinesin-like_fam"/>
</dbReference>
<evidence type="ECO:0000313" key="11">
    <source>
        <dbReference type="Proteomes" id="UP000091857"/>
    </source>
</evidence>
<dbReference type="PANTHER" id="PTHR47968">
    <property type="entry name" value="CENTROMERE PROTEIN E"/>
    <property type="match status" value="1"/>
</dbReference>
<comment type="caution">
    <text evidence="10">The sequence shown here is derived from an EMBL/GenBank/DDBJ whole genome shotgun (WGS) entry which is preliminary data.</text>
</comment>
<dbReference type="PRINTS" id="PR00380">
    <property type="entry name" value="KINESINHEAVY"/>
</dbReference>
<dbReference type="Proteomes" id="UP000091857">
    <property type="component" value="Chromosome 12"/>
</dbReference>